<feature type="coiled-coil region" evidence="1">
    <location>
        <begin position="17"/>
        <end position="84"/>
    </location>
</feature>
<proteinExistence type="predicted"/>
<sequence length="362" mass="42886">MVRRKKEQHRIKMVIFRQKKNEIRSKLQREHRRLELQMKKFINNQRVDASSCIWTSPPAQQSLLRELIEEKEVLLHQNGALRKEIQRHEAFHQIVENGHEFLLKIESSILPVSSDRGWWVHVGNGAPSFFFHPFVAEEVDDTTDPIYNEYLNGLSDMPTKDFLFGWNVSRQLNSRDNQQTSVLSRMRFTKQLNVSFHKTCMWEQNLRPLLLTPIDWNRNKLDNVSIQVLQEFGDNKCLMLHSIPGLTNLHYMFLSRTVQWCLQDGRRVLGFSMMVTNSNANNRMRDAMEQENVEWLTEGWAYFMITEIDLYTTEVVYEHYVGCENQIHADRFFIQVAQFVYSWEQDVLSPNLLSQTNSTRTL</sequence>
<name>A0A225V476_9STRA</name>
<dbReference type="EMBL" id="NBNE01008082">
    <property type="protein sequence ID" value="OWY99883.1"/>
    <property type="molecule type" value="Genomic_DNA"/>
</dbReference>
<evidence type="ECO:0000256" key="1">
    <source>
        <dbReference type="SAM" id="Coils"/>
    </source>
</evidence>
<evidence type="ECO:0000313" key="2">
    <source>
        <dbReference type="EMBL" id="OWY99883.1"/>
    </source>
</evidence>
<gene>
    <name evidence="2" type="ORF">PHMEG_00029039</name>
</gene>
<reference evidence="3" key="1">
    <citation type="submission" date="2017-03" db="EMBL/GenBank/DDBJ databases">
        <title>Phytopthora megakarya and P. palmivora, two closely related causual agents of cacao black pod achieved similar genome size and gene model numbers by different mechanisms.</title>
        <authorList>
            <person name="Ali S."/>
            <person name="Shao J."/>
            <person name="Larry D.J."/>
            <person name="Kronmiller B."/>
            <person name="Shen D."/>
            <person name="Strem M.D."/>
            <person name="Melnick R.L."/>
            <person name="Guiltinan M.J."/>
            <person name="Tyler B.M."/>
            <person name="Meinhardt L.W."/>
            <person name="Bailey B.A."/>
        </authorList>
    </citation>
    <scope>NUCLEOTIDE SEQUENCE [LARGE SCALE GENOMIC DNA]</scope>
    <source>
        <strain evidence="3">zdho120</strain>
    </source>
</reference>
<dbReference type="AlphaFoldDB" id="A0A225V476"/>
<accession>A0A225V476</accession>
<dbReference type="Proteomes" id="UP000198211">
    <property type="component" value="Unassembled WGS sequence"/>
</dbReference>
<protein>
    <submittedName>
        <fullName evidence="2">Uncharacterized protein</fullName>
    </submittedName>
</protein>
<organism evidence="2 3">
    <name type="scientific">Phytophthora megakarya</name>
    <dbReference type="NCBI Taxonomy" id="4795"/>
    <lineage>
        <taxon>Eukaryota</taxon>
        <taxon>Sar</taxon>
        <taxon>Stramenopiles</taxon>
        <taxon>Oomycota</taxon>
        <taxon>Peronosporomycetes</taxon>
        <taxon>Peronosporales</taxon>
        <taxon>Peronosporaceae</taxon>
        <taxon>Phytophthora</taxon>
    </lineage>
</organism>
<keyword evidence="3" id="KW-1185">Reference proteome</keyword>
<comment type="caution">
    <text evidence="2">The sequence shown here is derived from an EMBL/GenBank/DDBJ whole genome shotgun (WGS) entry which is preliminary data.</text>
</comment>
<dbReference type="OrthoDB" id="127910at2759"/>
<evidence type="ECO:0000313" key="3">
    <source>
        <dbReference type="Proteomes" id="UP000198211"/>
    </source>
</evidence>
<keyword evidence="1" id="KW-0175">Coiled coil</keyword>